<reference evidence="1" key="2">
    <citation type="journal article" date="2015" name="Fish Shellfish Immunol.">
        <title>Early steps in the European eel (Anguilla anguilla)-Vibrio vulnificus interaction in the gills: Role of the RtxA13 toxin.</title>
        <authorList>
            <person name="Callol A."/>
            <person name="Pajuelo D."/>
            <person name="Ebbesson L."/>
            <person name="Teles M."/>
            <person name="MacKenzie S."/>
            <person name="Amaro C."/>
        </authorList>
    </citation>
    <scope>NUCLEOTIDE SEQUENCE</scope>
</reference>
<organism evidence="1">
    <name type="scientific">Anguilla anguilla</name>
    <name type="common">European freshwater eel</name>
    <name type="synonym">Muraena anguilla</name>
    <dbReference type="NCBI Taxonomy" id="7936"/>
    <lineage>
        <taxon>Eukaryota</taxon>
        <taxon>Metazoa</taxon>
        <taxon>Chordata</taxon>
        <taxon>Craniata</taxon>
        <taxon>Vertebrata</taxon>
        <taxon>Euteleostomi</taxon>
        <taxon>Actinopterygii</taxon>
        <taxon>Neopterygii</taxon>
        <taxon>Teleostei</taxon>
        <taxon>Anguilliformes</taxon>
        <taxon>Anguillidae</taxon>
        <taxon>Anguilla</taxon>
    </lineage>
</organism>
<evidence type="ECO:0000313" key="1">
    <source>
        <dbReference type="EMBL" id="JAH20904.1"/>
    </source>
</evidence>
<protein>
    <submittedName>
        <fullName evidence="1">Uncharacterized protein</fullName>
    </submittedName>
</protein>
<dbReference type="AlphaFoldDB" id="A0A0E9QVQ3"/>
<name>A0A0E9QVQ3_ANGAN</name>
<reference evidence="1" key="1">
    <citation type="submission" date="2014-11" db="EMBL/GenBank/DDBJ databases">
        <authorList>
            <person name="Amaro Gonzalez C."/>
        </authorList>
    </citation>
    <scope>NUCLEOTIDE SEQUENCE</scope>
</reference>
<sequence length="34" mass="3928">MISGLLKITVQWNCSLPFKDILVNNHKKMIKSIN</sequence>
<accession>A0A0E9QVQ3</accession>
<dbReference type="EMBL" id="GBXM01087673">
    <property type="protein sequence ID" value="JAH20904.1"/>
    <property type="molecule type" value="Transcribed_RNA"/>
</dbReference>
<proteinExistence type="predicted"/>